<evidence type="ECO:0000256" key="2">
    <source>
        <dbReference type="ARBA" id="ARBA00022801"/>
    </source>
</evidence>
<accession>A0ABY4EEV2</accession>
<evidence type="ECO:0000313" key="11">
    <source>
        <dbReference type="Proteomes" id="UP000831787"/>
    </source>
</evidence>
<evidence type="ECO:0000256" key="5">
    <source>
        <dbReference type="PROSITE-ProRule" id="PRU00552"/>
    </source>
</evidence>
<dbReference type="PANTHER" id="PTHR47963">
    <property type="entry name" value="DEAD-BOX ATP-DEPENDENT RNA HELICASE 47, MITOCHONDRIAL"/>
    <property type="match status" value="1"/>
</dbReference>
<dbReference type="GO" id="GO:0004386">
    <property type="term" value="F:helicase activity"/>
    <property type="evidence" value="ECO:0007669"/>
    <property type="project" value="UniProtKB-KW"/>
</dbReference>
<dbReference type="PANTHER" id="PTHR47963:SF1">
    <property type="entry name" value="DEAD-BOX ATP-DEPENDENT RNA HELICASE CSHB"/>
    <property type="match status" value="1"/>
</dbReference>
<dbReference type="PROSITE" id="PS51192">
    <property type="entry name" value="HELICASE_ATP_BIND_1"/>
    <property type="match status" value="1"/>
</dbReference>
<evidence type="ECO:0000259" key="9">
    <source>
        <dbReference type="PROSITE" id="PS51195"/>
    </source>
</evidence>
<evidence type="ECO:0000259" key="8">
    <source>
        <dbReference type="PROSITE" id="PS51194"/>
    </source>
</evidence>
<organism evidence="10 11">
    <name type="scientific">Halobacillus salinarum</name>
    <dbReference type="NCBI Taxonomy" id="2932257"/>
    <lineage>
        <taxon>Bacteria</taxon>
        <taxon>Bacillati</taxon>
        <taxon>Bacillota</taxon>
        <taxon>Bacilli</taxon>
        <taxon>Bacillales</taxon>
        <taxon>Bacillaceae</taxon>
        <taxon>Halobacillus</taxon>
    </lineage>
</organism>
<dbReference type="Gene3D" id="3.40.50.300">
    <property type="entry name" value="P-loop containing nucleotide triphosphate hydrolases"/>
    <property type="match status" value="2"/>
</dbReference>
<dbReference type="CDD" id="cd00268">
    <property type="entry name" value="DEADc"/>
    <property type="match status" value="1"/>
</dbReference>
<keyword evidence="4" id="KW-0067">ATP-binding</keyword>
<evidence type="ECO:0000256" key="3">
    <source>
        <dbReference type="ARBA" id="ARBA00022806"/>
    </source>
</evidence>
<feature type="compositionally biased region" description="Basic and acidic residues" evidence="6">
    <location>
        <begin position="392"/>
        <end position="402"/>
    </location>
</feature>
<feature type="short sequence motif" description="Q motif" evidence="5">
    <location>
        <begin position="4"/>
        <end position="32"/>
    </location>
</feature>
<feature type="domain" description="Helicase C-terminal" evidence="8">
    <location>
        <begin position="236"/>
        <end position="382"/>
    </location>
</feature>
<evidence type="ECO:0000256" key="6">
    <source>
        <dbReference type="SAM" id="MobiDB-lite"/>
    </source>
</evidence>
<feature type="domain" description="DEAD-box RNA helicase Q" evidence="9">
    <location>
        <begin position="4"/>
        <end position="32"/>
    </location>
</feature>
<dbReference type="InterPro" id="IPR014001">
    <property type="entry name" value="Helicase_ATP-bd"/>
</dbReference>
<evidence type="ECO:0000256" key="1">
    <source>
        <dbReference type="ARBA" id="ARBA00022741"/>
    </source>
</evidence>
<gene>
    <name evidence="10" type="ORF">MUN89_10875</name>
</gene>
<keyword evidence="2" id="KW-0378">Hydrolase</keyword>
<dbReference type="CDD" id="cd18787">
    <property type="entry name" value="SF2_C_DEAD"/>
    <property type="match status" value="1"/>
</dbReference>
<dbReference type="InterPro" id="IPR014014">
    <property type="entry name" value="RNA_helicase_DEAD_Q_motif"/>
</dbReference>
<dbReference type="PROSITE" id="PS51194">
    <property type="entry name" value="HELICASE_CTER"/>
    <property type="match status" value="1"/>
</dbReference>
<dbReference type="EMBL" id="CP095073">
    <property type="protein sequence ID" value="UOQ42500.1"/>
    <property type="molecule type" value="Genomic_DNA"/>
</dbReference>
<evidence type="ECO:0000256" key="4">
    <source>
        <dbReference type="ARBA" id="ARBA00022840"/>
    </source>
</evidence>
<dbReference type="Pfam" id="PF00270">
    <property type="entry name" value="DEAD"/>
    <property type="match status" value="1"/>
</dbReference>
<dbReference type="SMART" id="SM00487">
    <property type="entry name" value="DEXDc"/>
    <property type="match status" value="1"/>
</dbReference>
<dbReference type="SMART" id="SM00490">
    <property type="entry name" value="HELICc"/>
    <property type="match status" value="1"/>
</dbReference>
<protein>
    <submittedName>
        <fullName evidence="10">DEAD/DEAH box helicase</fullName>
    </submittedName>
</protein>
<dbReference type="InterPro" id="IPR050547">
    <property type="entry name" value="DEAD_box_RNA_helicases"/>
</dbReference>
<dbReference type="PROSITE" id="PS51195">
    <property type="entry name" value="Q_MOTIF"/>
    <property type="match status" value="1"/>
</dbReference>
<feature type="domain" description="Helicase ATP-binding" evidence="7">
    <location>
        <begin position="35"/>
        <end position="210"/>
    </location>
</feature>
<dbReference type="InterPro" id="IPR027417">
    <property type="entry name" value="P-loop_NTPase"/>
</dbReference>
<feature type="region of interest" description="Disordered" evidence="6">
    <location>
        <begin position="387"/>
        <end position="440"/>
    </location>
</feature>
<dbReference type="RefSeq" id="WP_244707659.1">
    <property type="nucleotide sequence ID" value="NZ_CP095073.1"/>
</dbReference>
<reference evidence="10 11" key="1">
    <citation type="submission" date="2022-04" db="EMBL/GenBank/DDBJ databases">
        <title>Halobacillus sp. isolated from saltern.</title>
        <authorList>
            <person name="Won M."/>
            <person name="Lee C.-M."/>
            <person name="Woen H.-Y."/>
            <person name="Kwon S.-W."/>
        </authorList>
    </citation>
    <scope>NUCLEOTIDE SEQUENCE [LARGE SCALE GENOMIC DNA]</scope>
    <source>
        <strain evidence="10 11">SSBR10-3</strain>
    </source>
</reference>
<name>A0ABY4EEV2_9BACI</name>
<dbReference type="SUPFAM" id="SSF52540">
    <property type="entry name" value="P-loop containing nucleoside triphosphate hydrolases"/>
    <property type="match status" value="1"/>
</dbReference>
<dbReference type="InterPro" id="IPR011545">
    <property type="entry name" value="DEAD/DEAH_box_helicase_dom"/>
</dbReference>
<dbReference type="InterPro" id="IPR001650">
    <property type="entry name" value="Helicase_C-like"/>
</dbReference>
<keyword evidence="3 10" id="KW-0347">Helicase</keyword>
<dbReference type="Proteomes" id="UP000831787">
    <property type="component" value="Chromosome"/>
</dbReference>
<sequence>MSKHTFEQYAINATVSHVIKKLGFQEPTPIQQQVLPAALRGESLIGQSHTGSGKTHAFLLPMLNKMEENLNQVQYVITAPTRELAIQLYDEVKKAIQLAEKEESWIAKLVIGGTDKQKMMEKLASNPPQIVVGTPGRILDMVKEEALNFGTVKAFVIDEADLMVDLGFMEDVDQILIHTNPEVQIMVFSATIPERLQPFLKKYLDNPTHIQIQDQKPAPESMEHRLIPLRHKHPADIIIEISKTIQPYLAIIFTNGKDQADELAEALLDRGLETGIIHGGLSPRERKRMLKDLQSLRYQYIVATDLAARGIDIQGVSHVINASLPKEEEFYIHRVGRTARAGLQGTAINLYKEEDLPLIEKLEKRGLEFEFYDIRNQEWKKIKAHNVRQTRQPKDTELDKKARQMVRKPKKVKPGYKKKMKRATEKNKRKLKRDSFRKGR</sequence>
<dbReference type="Pfam" id="PF00271">
    <property type="entry name" value="Helicase_C"/>
    <property type="match status" value="1"/>
</dbReference>
<keyword evidence="11" id="KW-1185">Reference proteome</keyword>
<evidence type="ECO:0000313" key="10">
    <source>
        <dbReference type="EMBL" id="UOQ42500.1"/>
    </source>
</evidence>
<keyword evidence="1" id="KW-0547">Nucleotide-binding</keyword>
<dbReference type="InterPro" id="IPR044742">
    <property type="entry name" value="DEAD/DEAH_RhlB"/>
</dbReference>
<proteinExistence type="predicted"/>
<evidence type="ECO:0000259" key="7">
    <source>
        <dbReference type="PROSITE" id="PS51192"/>
    </source>
</evidence>
<feature type="compositionally biased region" description="Basic residues" evidence="6">
    <location>
        <begin position="403"/>
        <end position="432"/>
    </location>
</feature>